<reference evidence="2 3" key="3">
    <citation type="submission" date="2008-05" db="EMBL/GenBank/DDBJ databases">
        <authorList>
            <person name="Fulton L."/>
            <person name="Clifton S."/>
            <person name="Fulton B."/>
            <person name="Xu J."/>
            <person name="Minx P."/>
            <person name="Pepin K.H."/>
            <person name="Johnson M."/>
            <person name="Thiruvilangam P."/>
            <person name="Bhonagiri V."/>
            <person name="Nash W.E."/>
            <person name="Mardis E.R."/>
            <person name="Wilson R.K."/>
        </authorList>
    </citation>
    <scope>NUCLEOTIDE SEQUENCE [LARGE SCALE GENOMIC DNA]</scope>
    <source>
        <strain evidence="2 3">ATCC 25827</strain>
    </source>
</reference>
<evidence type="ECO:0000313" key="2">
    <source>
        <dbReference type="EMBL" id="EDU61518.1"/>
    </source>
</evidence>
<gene>
    <name evidence="2" type="ORF">PROSTU_00407</name>
</gene>
<dbReference type="AlphaFoldDB" id="A0AA87CW83"/>
<name>A0AA87CW83_PROST</name>
<evidence type="ECO:0000313" key="3">
    <source>
        <dbReference type="Proteomes" id="UP000004506"/>
    </source>
</evidence>
<organism evidence="2 3">
    <name type="scientific">Providencia stuartii ATCC 25827</name>
    <dbReference type="NCBI Taxonomy" id="471874"/>
    <lineage>
        <taxon>Bacteria</taxon>
        <taxon>Pseudomonadati</taxon>
        <taxon>Pseudomonadota</taxon>
        <taxon>Gammaproteobacteria</taxon>
        <taxon>Enterobacterales</taxon>
        <taxon>Morganellaceae</taxon>
        <taxon>Providencia</taxon>
    </lineage>
</organism>
<dbReference type="Proteomes" id="UP000004506">
    <property type="component" value="Unassembled WGS sequence"/>
</dbReference>
<accession>A0AA87CW83</accession>
<comment type="caution">
    <text evidence="2">The sequence shown here is derived from an EMBL/GenBank/DDBJ whole genome shotgun (WGS) entry which is preliminary data.</text>
</comment>
<reference evidence="3" key="1">
    <citation type="submission" date="2008-04" db="EMBL/GenBank/DDBJ databases">
        <title>Draft genome sequence of Providencia stuartii (ATCC 25827).</title>
        <authorList>
            <person name="Sudarsanam P."/>
            <person name="Ley R."/>
            <person name="Guruge J."/>
            <person name="Turnbaugh P.J."/>
            <person name="Mahowald M."/>
            <person name="Liep D."/>
            <person name="Gordon J."/>
        </authorList>
    </citation>
    <scope>NUCLEOTIDE SEQUENCE [LARGE SCALE GENOMIC DNA]</scope>
    <source>
        <strain evidence="3">ATCC 25827</strain>
    </source>
</reference>
<evidence type="ECO:0000256" key="1">
    <source>
        <dbReference type="SAM" id="MobiDB-lite"/>
    </source>
</evidence>
<protein>
    <submittedName>
        <fullName evidence="2">Uncharacterized protein</fullName>
    </submittedName>
</protein>
<proteinExistence type="predicted"/>
<feature type="region of interest" description="Disordered" evidence="1">
    <location>
        <begin position="31"/>
        <end position="53"/>
    </location>
</feature>
<dbReference type="EMBL" id="ABJD02000047">
    <property type="protein sequence ID" value="EDU61518.1"/>
    <property type="molecule type" value="Genomic_DNA"/>
</dbReference>
<reference evidence="3" key="2">
    <citation type="submission" date="2008-04" db="EMBL/GenBank/DDBJ databases">
        <title>Draft genome sequence of Providencia stuartii(ATCC 25827).</title>
        <authorList>
            <person name="Sudarsanam P."/>
            <person name="Ley R."/>
            <person name="Guruge J."/>
            <person name="Turnbaugh P.J."/>
            <person name="Mahowald M."/>
            <person name="Liep D."/>
            <person name="Gordon J."/>
        </authorList>
    </citation>
    <scope>NUCLEOTIDE SEQUENCE [LARGE SCALE GENOMIC DNA]</scope>
    <source>
        <strain evidence="3">ATCC 25827</strain>
    </source>
</reference>
<sequence length="53" mass="6014">MQVNLFTNSKKIRNVPNDPPILALIPYAQKAKRRGANEKKPSRHRTAAMAQEN</sequence>